<dbReference type="Gene3D" id="1.25.40.90">
    <property type="match status" value="1"/>
</dbReference>
<dbReference type="GO" id="GO:0005768">
    <property type="term" value="C:endosome"/>
    <property type="evidence" value="ECO:0007669"/>
    <property type="project" value="TreeGrafter"/>
</dbReference>
<evidence type="ECO:0000256" key="1">
    <source>
        <dbReference type="ARBA" id="ARBA00022448"/>
    </source>
</evidence>
<evidence type="ECO:0000256" key="2">
    <source>
        <dbReference type="ARBA" id="ARBA00022927"/>
    </source>
</evidence>
<evidence type="ECO:0008006" key="7">
    <source>
        <dbReference type="Google" id="ProtNLM"/>
    </source>
</evidence>
<organism evidence="5 6">
    <name type="scientific">Eptatretus burgeri</name>
    <name type="common">Inshore hagfish</name>
    <dbReference type="NCBI Taxonomy" id="7764"/>
    <lineage>
        <taxon>Eukaryota</taxon>
        <taxon>Metazoa</taxon>
        <taxon>Chordata</taxon>
        <taxon>Craniata</taxon>
        <taxon>Vertebrata</taxon>
        <taxon>Cyclostomata</taxon>
        <taxon>Myxini</taxon>
        <taxon>Myxiniformes</taxon>
        <taxon>Myxinidae</taxon>
        <taxon>Eptatretinae</taxon>
        <taxon>Eptatretus</taxon>
    </lineage>
</organism>
<proteinExistence type="predicted"/>
<keyword evidence="1" id="KW-0813">Transport</keyword>
<dbReference type="InterPro" id="IPR002014">
    <property type="entry name" value="VHS_dom"/>
</dbReference>
<dbReference type="SUPFAM" id="SSF48464">
    <property type="entry name" value="ENTH/VHS domain"/>
    <property type="match status" value="1"/>
</dbReference>
<dbReference type="Pfam" id="PF03127">
    <property type="entry name" value="GAT"/>
    <property type="match status" value="1"/>
</dbReference>
<keyword evidence="2" id="KW-0653">Protein transport</keyword>
<sequence length="306" mass="34458">MGREFGEQDRVPDCVKKKATNGASPCEDWNLIMEICDIINETEEGPRDAVKAIRKRLNGNKNPKEVILALTVLETCVKNCGRRIHLLVANQEFVESILVRLIQPKLGLPVDVQDKVLGLIQVRPQHQGLLVCGELRSKTGRFSCTLDETFLNANCVSTDKCNTFVGTSATVCCEIFLFSPVSTCSAYLCQDLNKTCRAMQQRVVELLDQVASDEITSDLLRVNDDLNNVFLRFDRLNSFGLIWSFQCCYISRLNPAQSARDLRLLSQIWKVNGTQVTPKTPQTFTPFRPLKPVIFTIVLEGSHFCR</sequence>
<dbReference type="Proteomes" id="UP000694388">
    <property type="component" value="Unplaced"/>
</dbReference>
<dbReference type="SUPFAM" id="SSF89009">
    <property type="entry name" value="GAT-like domain"/>
    <property type="match status" value="1"/>
</dbReference>
<dbReference type="GO" id="GO:0043130">
    <property type="term" value="F:ubiquitin binding"/>
    <property type="evidence" value="ECO:0007669"/>
    <property type="project" value="InterPro"/>
</dbReference>
<dbReference type="GO" id="GO:0007165">
    <property type="term" value="P:signal transduction"/>
    <property type="evidence" value="ECO:0007669"/>
    <property type="project" value="TreeGrafter"/>
</dbReference>
<dbReference type="GO" id="GO:0035091">
    <property type="term" value="F:phosphatidylinositol binding"/>
    <property type="evidence" value="ECO:0007669"/>
    <property type="project" value="InterPro"/>
</dbReference>
<dbReference type="GO" id="GO:0015031">
    <property type="term" value="P:protein transport"/>
    <property type="evidence" value="ECO:0007669"/>
    <property type="project" value="UniProtKB-KW"/>
</dbReference>
<dbReference type="Gene3D" id="1.20.58.160">
    <property type="match status" value="1"/>
</dbReference>
<dbReference type="PANTHER" id="PTHR13856">
    <property type="entry name" value="VHS DOMAIN CONTAINING PROTEIN FAMILY"/>
    <property type="match status" value="1"/>
</dbReference>
<keyword evidence="6" id="KW-1185">Reference proteome</keyword>
<dbReference type="Ensembl" id="ENSEBUT00000020660.1">
    <property type="protein sequence ID" value="ENSEBUP00000020084.1"/>
    <property type="gene ID" value="ENSEBUG00000012464.1"/>
</dbReference>
<name>A0A8C4QUZ7_EPTBU</name>
<dbReference type="InterPro" id="IPR038425">
    <property type="entry name" value="GAT_sf"/>
</dbReference>
<dbReference type="Pfam" id="PF00790">
    <property type="entry name" value="VHS"/>
    <property type="match status" value="1"/>
</dbReference>
<dbReference type="PANTHER" id="PTHR13856:SF137">
    <property type="entry name" value="GH05942P"/>
    <property type="match status" value="1"/>
</dbReference>
<dbReference type="GeneTree" id="ENSGT00940000168659"/>
<dbReference type="GO" id="GO:0030276">
    <property type="term" value="F:clathrin binding"/>
    <property type="evidence" value="ECO:0007669"/>
    <property type="project" value="TreeGrafter"/>
</dbReference>
<dbReference type="InterPro" id="IPR004152">
    <property type="entry name" value="GAT_dom"/>
</dbReference>
<protein>
    <recommendedName>
        <fullName evidence="7">VHS domain-containing protein</fullName>
    </recommendedName>
</protein>
<dbReference type="PROSITE" id="PS50909">
    <property type="entry name" value="GAT"/>
    <property type="match status" value="1"/>
</dbReference>
<dbReference type="GO" id="GO:0016020">
    <property type="term" value="C:membrane"/>
    <property type="evidence" value="ECO:0007669"/>
    <property type="project" value="TreeGrafter"/>
</dbReference>
<accession>A0A8C4QUZ7</accession>
<evidence type="ECO:0000313" key="5">
    <source>
        <dbReference type="Ensembl" id="ENSEBUP00000020084.1"/>
    </source>
</evidence>
<dbReference type="PROSITE" id="PS50179">
    <property type="entry name" value="VHS"/>
    <property type="match status" value="1"/>
</dbReference>
<dbReference type="AlphaFoldDB" id="A0A8C4QUZ7"/>
<dbReference type="SMART" id="SM00288">
    <property type="entry name" value="VHS"/>
    <property type="match status" value="1"/>
</dbReference>
<dbReference type="InterPro" id="IPR008942">
    <property type="entry name" value="ENTH_VHS"/>
</dbReference>
<feature type="domain" description="GAT" evidence="4">
    <location>
        <begin position="149"/>
        <end position="238"/>
    </location>
</feature>
<reference evidence="5" key="2">
    <citation type="submission" date="2025-09" db="UniProtKB">
        <authorList>
            <consortium name="Ensembl"/>
        </authorList>
    </citation>
    <scope>IDENTIFICATION</scope>
</reference>
<reference evidence="5" key="1">
    <citation type="submission" date="2025-08" db="UniProtKB">
        <authorList>
            <consortium name="Ensembl"/>
        </authorList>
    </citation>
    <scope>IDENTIFICATION</scope>
</reference>
<feature type="domain" description="VHS" evidence="3">
    <location>
        <begin position="19"/>
        <end position="121"/>
    </location>
</feature>
<evidence type="ECO:0000259" key="4">
    <source>
        <dbReference type="PROSITE" id="PS50909"/>
    </source>
</evidence>
<evidence type="ECO:0000259" key="3">
    <source>
        <dbReference type="PROSITE" id="PS50179"/>
    </source>
</evidence>
<evidence type="ECO:0000313" key="6">
    <source>
        <dbReference type="Proteomes" id="UP000694388"/>
    </source>
</evidence>